<dbReference type="RefSeq" id="XP_035825509.1">
    <property type="nucleotide sequence ID" value="XM_035969616.1"/>
</dbReference>
<reference evidence="3 4" key="1">
    <citation type="submission" date="2025-05" db="UniProtKB">
        <authorList>
            <consortium name="RefSeq"/>
        </authorList>
    </citation>
    <scope>IDENTIFICATION</scope>
</reference>
<dbReference type="RefSeq" id="XP_012937655.1">
    <property type="nucleotide sequence ID" value="XM_013082201.2"/>
</dbReference>
<evidence type="ECO:0000256" key="1">
    <source>
        <dbReference type="SAM" id="SignalP"/>
    </source>
</evidence>
<name>A0ABM0ZZD5_APLCA</name>
<sequence>MSEVDQTVVSGVRFLVVILSLLTVAPRPGHSWSTIINASVLGKPGSYDAALYSAIADMLLREDDTERNGSNPRPYYCKLHFKALTFDTSTGDAVFDSLVRARQNFKSPKVAVAIGPFIEVFASTDYVISSQLHILTSPPGQNAGMMDPDKVVSILPEPNSLSIAIAACVKRLGWHDVALLAQGERVLM</sequence>
<accession>A0ABM0ZZD5</accession>
<feature type="signal peptide" evidence="1">
    <location>
        <begin position="1"/>
        <end position="31"/>
    </location>
</feature>
<keyword evidence="2" id="KW-1185">Reference proteome</keyword>
<proteinExistence type="predicted"/>
<evidence type="ECO:0000313" key="3">
    <source>
        <dbReference type="RefSeq" id="XP_012937655.1"/>
    </source>
</evidence>
<feature type="chain" id="PRO_5045021889" evidence="1">
    <location>
        <begin position="32"/>
        <end position="188"/>
    </location>
</feature>
<keyword evidence="1" id="KW-0732">Signal</keyword>
<organism evidence="2 3">
    <name type="scientific">Aplysia californica</name>
    <name type="common">California sea hare</name>
    <dbReference type="NCBI Taxonomy" id="6500"/>
    <lineage>
        <taxon>Eukaryota</taxon>
        <taxon>Metazoa</taxon>
        <taxon>Spiralia</taxon>
        <taxon>Lophotrochozoa</taxon>
        <taxon>Mollusca</taxon>
        <taxon>Gastropoda</taxon>
        <taxon>Heterobranchia</taxon>
        <taxon>Euthyneura</taxon>
        <taxon>Tectipleura</taxon>
        <taxon>Aplysiida</taxon>
        <taxon>Aplysioidea</taxon>
        <taxon>Aplysiidae</taxon>
        <taxon>Aplysia</taxon>
    </lineage>
</organism>
<dbReference type="Proteomes" id="UP000694888">
    <property type="component" value="Unplaced"/>
</dbReference>
<evidence type="ECO:0000313" key="4">
    <source>
        <dbReference type="RefSeq" id="XP_035825509.1"/>
    </source>
</evidence>
<evidence type="ECO:0000313" key="2">
    <source>
        <dbReference type="Proteomes" id="UP000694888"/>
    </source>
</evidence>
<dbReference type="GeneID" id="101862112"/>
<gene>
    <name evidence="3 4" type="primary">LOC101862112</name>
</gene>
<protein>
    <submittedName>
        <fullName evidence="3 4">Uncharacterized protein LOC101862112</fullName>
    </submittedName>
</protein>